<dbReference type="AlphaFoldDB" id="A0AA38G1D5"/>
<evidence type="ECO:0000313" key="2">
    <source>
        <dbReference type="Proteomes" id="UP000824469"/>
    </source>
</evidence>
<dbReference type="EMBL" id="JAHRHJ020000005">
    <property type="protein sequence ID" value="KAH9314070.1"/>
    <property type="molecule type" value="Genomic_DNA"/>
</dbReference>
<accession>A0AA38G1D5</accession>
<comment type="caution">
    <text evidence="1">The sequence shown here is derived from an EMBL/GenBank/DDBJ whole genome shotgun (WGS) entry which is preliminary data.</text>
</comment>
<keyword evidence="2" id="KW-1185">Reference proteome</keyword>
<proteinExistence type="predicted"/>
<evidence type="ECO:0000313" key="1">
    <source>
        <dbReference type="EMBL" id="KAH9314070.1"/>
    </source>
</evidence>
<reference evidence="1 2" key="1">
    <citation type="journal article" date="2021" name="Nat. Plants">
        <title>The Taxus genome provides insights into paclitaxel biosynthesis.</title>
        <authorList>
            <person name="Xiong X."/>
            <person name="Gou J."/>
            <person name="Liao Q."/>
            <person name="Li Y."/>
            <person name="Zhou Q."/>
            <person name="Bi G."/>
            <person name="Li C."/>
            <person name="Du R."/>
            <person name="Wang X."/>
            <person name="Sun T."/>
            <person name="Guo L."/>
            <person name="Liang H."/>
            <person name="Lu P."/>
            <person name="Wu Y."/>
            <person name="Zhang Z."/>
            <person name="Ro D.K."/>
            <person name="Shang Y."/>
            <person name="Huang S."/>
            <person name="Yan J."/>
        </authorList>
    </citation>
    <scope>NUCLEOTIDE SEQUENCE [LARGE SCALE GENOMIC DNA]</scope>
    <source>
        <strain evidence="1">Ta-2019</strain>
    </source>
</reference>
<gene>
    <name evidence="1" type="ORF">KI387_022697</name>
</gene>
<name>A0AA38G1D5_TAXCH</name>
<feature type="non-terminal residue" evidence="1">
    <location>
        <position position="1"/>
    </location>
</feature>
<dbReference type="Proteomes" id="UP000824469">
    <property type="component" value="Unassembled WGS sequence"/>
</dbReference>
<protein>
    <submittedName>
        <fullName evidence="1">Uncharacterized protein</fullName>
    </submittedName>
</protein>
<sequence>MASSYTIFSSASYPPHDICTSKGICAFSFCFKADLDSLNQSRRPELLLVSAMGICLSKKDTIPVIFAEEESLFCQKEGSLSEPPCHSSYASISDTNSSGSASIKKELCGYGEISHYNVDSSGKKITTKVDVSVVSEYHLPKIKKSEPNNKDPASVNEHAHRFIDLLDKTRQVKQKCSPARLFPLSRSSSKSTSNSIGLINECKEDAAKSNNIISPASSITVINYPVAADNMSKNSDIEAPLFSCLQLFKKSKEDYAKTLPPMWNIDQYCNFSTKTAPALSKDSKETANDRSNYNGVLGALFNDNKMVDEVDVTARKREIESQTSTNGRLCGSPLIEGEKAFGSPFSVESNHLCEAKEEKTREYWQIFLSTDELSDSSSDLFDIDFQKV</sequence>
<organism evidence="1 2">
    <name type="scientific">Taxus chinensis</name>
    <name type="common">Chinese yew</name>
    <name type="synonym">Taxus wallichiana var. chinensis</name>
    <dbReference type="NCBI Taxonomy" id="29808"/>
    <lineage>
        <taxon>Eukaryota</taxon>
        <taxon>Viridiplantae</taxon>
        <taxon>Streptophyta</taxon>
        <taxon>Embryophyta</taxon>
        <taxon>Tracheophyta</taxon>
        <taxon>Spermatophyta</taxon>
        <taxon>Pinopsida</taxon>
        <taxon>Pinidae</taxon>
        <taxon>Conifers II</taxon>
        <taxon>Cupressales</taxon>
        <taxon>Taxaceae</taxon>
        <taxon>Taxus</taxon>
    </lineage>
</organism>